<organism evidence="2 3">
    <name type="scientific">Rothia kristinae</name>
    <dbReference type="NCBI Taxonomy" id="37923"/>
    <lineage>
        <taxon>Bacteria</taxon>
        <taxon>Bacillati</taxon>
        <taxon>Actinomycetota</taxon>
        <taxon>Actinomycetes</taxon>
        <taxon>Micrococcales</taxon>
        <taxon>Micrococcaceae</taxon>
        <taxon>Rothia</taxon>
    </lineage>
</organism>
<evidence type="ECO:0000256" key="1">
    <source>
        <dbReference type="SAM" id="MobiDB-lite"/>
    </source>
</evidence>
<dbReference type="RefSeq" id="WP_198490603.1">
    <property type="nucleotide sequence ID" value="NZ_CP066078.1"/>
</dbReference>
<protein>
    <submittedName>
        <fullName evidence="2">DUF3710 domain-containing protein</fullName>
    </submittedName>
</protein>
<proteinExistence type="predicted"/>
<name>A0A7T4T4Y6_9MICC</name>
<sequence length="268" mass="29231">MLGFGRKKKDQAEQEPAVDEHKDTAQKESVRQDPAPTQPGSSSQAGDGAAQEVSAEDREQSTQRSESGPFDLAEVDAADLEGFIDLGGLRIRREPGVNVRLDVDQKSQRVVAVTLEEGQASVQVQAFAAPKSRGLWPQIRTELAESVRSQQGMVDITDGPFGRQVLAKIPASLPDGQRGLRVARFVGVDGPRWFLRGVFTGDAAVQEQAAARMEELFRGIIVVRGREPMAPRDLLPLEVPAEAVRRTEPEEEPNLQVPQRGPEVTRIG</sequence>
<accession>A0A7T4T4Y6</accession>
<reference evidence="2 3" key="1">
    <citation type="submission" date="2020-12" db="EMBL/GenBank/DDBJ databases">
        <title>FDA dAtabase for Regulatory Grade micrObial Sequences (FDA-ARGOS): Supporting development and validation of Infectious Disease Dx tests.</title>
        <authorList>
            <person name="Sproer C."/>
            <person name="Gronow S."/>
            <person name="Severitt S."/>
            <person name="Schroder I."/>
            <person name="Tallon L."/>
            <person name="Sadzewicz L."/>
            <person name="Zhao X."/>
            <person name="Boylan J."/>
            <person name="Ott S."/>
            <person name="Bowen H."/>
            <person name="Vavikolanu K."/>
            <person name="Mehta A."/>
            <person name="Aluvathingal J."/>
            <person name="Nadendla S."/>
            <person name="Lowell S."/>
            <person name="Myers T."/>
            <person name="Yan Y."/>
            <person name="Sichtig H."/>
        </authorList>
    </citation>
    <scope>NUCLEOTIDE SEQUENCE [LARGE SCALE GENOMIC DNA]</scope>
    <source>
        <strain evidence="2 3">FDAARGOS_1001</strain>
    </source>
</reference>
<dbReference type="EMBL" id="CP066078">
    <property type="protein sequence ID" value="QQC59750.1"/>
    <property type="molecule type" value="Genomic_DNA"/>
</dbReference>
<gene>
    <name evidence="2" type="ORF">I6H58_01835</name>
</gene>
<feature type="compositionally biased region" description="Basic and acidic residues" evidence="1">
    <location>
        <begin position="18"/>
        <end position="31"/>
    </location>
</feature>
<evidence type="ECO:0000313" key="3">
    <source>
        <dbReference type="Proteomes" id="UP000595221"/>
    </source>
</evidence>
<dbReference type="Proteomes" id="UP000595221">
    <property type="component" value="Chromosome"/>
</dbReference>
<dbReference type="InterPro" id="IPR022183">
    <property type="entry name" value="DUF3710"/>
</dbReference>
<evidence type="ECO:0000313" key="2">
    <source>
        <dbReference type="EMBL" id="QQC59750.1"/>
    </source>
</evidence>
<dbReference type="Pfam" id="PF12502">
    <property type="entry name" value="DUF3710"/>
    <property type="match status" value="1"/>
</dbReference>
<feature type="region of interest" description="Disordered" evidence="1">
    <location>
        <begin position="244"/>
        <end position="268"/>
    </location>
</feature>
<feature type="region of interest" description="Disordered" evidence="1">
    <location>
        <begin position="1"/>
        <end position="72"/>
    </location>
</feature>
<dbReference type="AlphaFoldDB" id="A0A7T4T4Y6"/>